<reference evidence="2" key="1">
    <citation type="journal article" date="2009" name="PLoS Genet.">
        <title>Sequencing, mapping, and analysis of 27,455 maize full-length cDNAs.</title>
        <authorList>
            <person name="Soderlund C."/>
            <person name="Descour A."/>
            <person name="Kudrna D."/>
            <person name="Bomhoff M."/>
            <person name="Boyd L."/>
            <person name="Currie J."/>
            <person name="Angelova A."/>
            <person name="Collura K."/>
            <person name="Wissotski M."/>
            <person name="Ashley E."/>
            <person name="Morrow D."/>
            <person name="Fernandes J."/>
            <person name="Walbot V."/>
            <person name="Yu Y."/>
        </authorList>
    </citation>
    <scope>NUCLEOTIDE SEQUENCE</scope>
    <source>
        <strain evidence="2">B73</strain>
    </source>
</reference>
<sequence length="110" mass="12916">MGEPPTFPLSSHKPKYRVPPRAPWPRVPGLRHLWSSALPPSPRAAHPLHRSEIRPMPHQSVWMSRRPPIRGSWRRIWGDFLPVMKLRCGPQILRGRASARRFRRTRTRVI</sequence>
<accession>B4FMU8</accession>
<evidence type="ECO:0000313" key="2">
    <source>
        <dbReference type="EMBL" id="ACF83441.1"/>
    </source>
</evidence>
<proteinExistence type="evidence at transcript level"/>
<name>B4FMU8_MAIZE</name>
<protein>
    <submittedName>
        <fullName evidence="2">Uncharacterized protein</fullName>
    </submittedName>
</protein>
<feature type="region of interest" description="Disordered" evidence="1">
    <location>
        <begin position="1"/>
        <end position="21"/>
    </location>
</feature>
<dbReference type="EMBL" id="BT038436">
    <property type="protein sequence ID" value="ACF83441.1"/>
    <property type="molecule type" value="mRNA"/>
</dbReference>
<evidence type="ECO:0000256" key="1">
    <source>
        <dbReference type="SAM" id="MobiDB-lite"/>
    </source>
</evidence>
<organism evidence="2">
    <name type="scientific">Zea mays</name>
    <name type="common">Maize</name>
    <dbReference type="NCBI Taxonomy" id="4577"/>
    <lineage>
        <taxon>Eukaryota</taxon>
        <taxon>Viridiplantae</taxon>
        <taxon>Streptophyta</taxon>
        <taxon>Embryophyta</taxon>
        <taxon>Tracheophyta</taxon>
        <taxon>Spermatophyta</taxon>
        <taxon>Magnoliopsida</taxon>
        <taxon>Liliopsida</taxon>
        <taxon>Poales</taxon>
        <taxon>Poaceae</taxon>
        <taxon>PACMAD clade</taxon>
        <taxon>Panicoideae</taxon>
        <taxon>Andropogonodae</taxon>
        <taxon>Andropogoneae</taxon>
        <taxon>Tripsacinae</taxon>
        <taxon>Zea</taxon>
    </lineage>
</organism>
<dbReference type="AlphaFoldDB" id="B4FMU8"/>